<accession>A0ABS9KGJ7</accession>
<dbReference type="EMBL" id="JAKLWS010000023">
    <property type="protein sequence ID" value="MCG2589962.1"/>
    <property type="molecule type" value="Genomic_DNA"/>
</dbReference>
<dbReference type="Pfam" id="PF01266">
    <property type="entry name" value="DAO"/>
    <property type="match status" value="1"/>
</dbReference>
<evidence type="ECO:0000313" key="3">
    <source>
        <dbReference type="Proteomes" id="UP001165366"/>
    </source>
</evidence>
<evidence type="ECO:0000259" key="1">
    <source>
        <dbReference type="Pfam" id="PF01266"/>
    </source>
</evidence>
<proteinExistence type="predicted"/>
<dbReference type="Gene3D" id="3.30.9.10">
    <property type="entry name" value="D-Amino Acid Oxidase, subunit A, domain 2"/>
    <property type="match status" value="1"/>
</dbReference>
<dbReference type="InterPro" id="IPR006076">
    <property type="entry name" value="FAD-dep_OxRdtase"/>
</dbReference>
<reference evidence="2" key="2">
    <citation type="submission" date="2024-05" db="EMBL/GenBank/DDBJ databases">
        <title>Rhodohalobacter halophilus gen. nov., sp. nov., a moderately halophilic member of the family Balneolaceae.</title>
        <authorList>
            <person name="Xia J."/>
        </authorList>
    </citation>
    <scope>NUCLEOTIDE SEQUENCE</scope>
    <source>
        <strain evidence="2">WB101</strain>
    </source>
</reference>
<evidence type="ECO:0000313" key="2">
    <source>
        <dbReference type="EMBL" id="MCG2589962.1"/>
    </source>
</evidence>
<dbReference type="RefSeq" id="WP_237855319.1">
    <property type="nucleotide sequence ID" value="NZ_JAKLWS010000023.1"/>
</dbReference>
<dbReference type="PANTHER" id="PTHR13847">
    <property type="entry name" value="SARCOSINE DEHYDROGENASE-RELATED"/>
    <property type="match status" value="1"/>
</dbReference>
<dbReference type="SUPFAM" id="SSF51905">
    <property type="entry name" value="FAD/NAD(P)-binding domain"/>
    <property type="match status" value="1"/>
</dbReference>
<organism evidence="2 3">
    <name type="scientific">Rhodohalobacter sulfatireducens</name>
    <dbReference type="NCBI Taxonomy" id="2911366"/>
    <lineage>
        <taxon>Bacteria</taxon>
        <taxon>Pseudomonadati</taxon>
        <taxon>Balneolota</taxon>
        <taxon>Balneolia</taxon>
        <taxon>Balneolales</taxon>
        <taxon>Balneolaceae</taxon>
        <taxon>Rhodohalobacter</taxon>
    </lineage>
</organism>
<reference evidence="2" key="1">
    <citation type="submission" date="2022-01" db="EMBL/GenBank/DDBJ databases">
        <authorList>
            <person name="Wang Y."/>
        </authorList>
    </citation>
    <scope>NUCLEOTIDE SEQUENCE</scope>
    <source>
        <strain evidence="2">WB101</strain>
    </source>
</reference>
<name>A0ABS9KGJ7_9BACT</name>
<sequence length="369" mass="41837">MKTTVPEFSFWEREEWLKSPDLFIVGAGIVGASVALFYKEKYPDHDVVVADRGYAPYGASTRNAGFACIGSISEHLADIKKAGEETVFNRIERRWNGLKLLRKTIGDENMDYIHTGGYEIFTDEKKFKQSSDQIDRINQILENRLALENVYSATKYQGYPVIKNRVEGAINSGRMMRHLHEMLSKAGVRIWWNCPVTSVKSNRAVLNDSFEITPKKMVLAVNGFISKLAEIPVKPARGFIFITQPVKNFEWKGIFHYNEGYVYFRDLGDRLLLGGGRDQSMDDETTDQFGTNQTIKNYLIDFAENVLRIPSDFEIDMEWSGIMGMTENKEPIIKEVETNVWAAAGLSGMGIAIGMQVAQDVVSKLRNEL</sequence>
<comment type="caution">
    <text evidence="2">The sequence shown here is derived from an EMBL/GenBank/DDBJ whole genome shotgun (WGS) entry which is preliminary data.</text>
</comment>
<feature type="domain" description="FAD dependent oxidoreductase" evidence="1">
    <location>
        <begin position="21"/>
        <end position="359"/>
    </location>
</feature>
<dbReference type="InterPro" id="IPR036188">
    <property type="entry name" value="FAD/NAD-bd_sf"/>
</dbReference>
<dbReference type="PANTHER" id="PTHR13847:SF281">
    <property type="entry name" value="FAD DEPENDENT OXIDOREDUCTASE DOMAIN-CONTAINING PROTEIN"/>
    <property type="match status" value="1"/>
</dbReference>
<keyword evidence="3" id="KW-1185">Reference proteome</keyword>
<dbReference type="Gene3D" id="3.50.50.60">
    <property type="entry name" value="FAD/NAD(P)-binding domain"/>
    <property type="match status" value="1"/>
</dbReference>
<gene>
    <name evidence="2" type="ORF">L6773_15400</name>
</gene>
<protein>
    <submittedName>
        <fullName evidence="2">FAD-binding oxidoreductase</fullName>
    </submittedName>
</protein>
<dbReference type="Proteomes" id="UP001165366">
    <property type="component" value="Unassembled WGS sequence"/>
</dbReference>